<feature type="compositionally biased region" description="Basic and acidic residues" evidence="2">
    <location>
        <begin position="481"/>
        <end position="521"/>
    </location>
</feature>
<keyword evidence="1" id="KW-0479">Metal-binding</keyword>
<evidence type="ECO:0008006" key="5">
    <source>
        <dbReference type="Google" id="ProtNLM"/>
    </source>
</evidence>
<dbReference type="SMART" id="SM01388">
    <property type="entry name" value="Mob1_phocein"/>
    <property type="match status" value="1"/>
</dbReference>
<protein>
    <recommendedName>
        <fullName evidence="5">Mob1 family protein</fullName>
    </recommendedName>
</protein>
<dbReference type="Gene3D" id="1.20.140.30">
    <property type="entry name" value="MOB kinase activator"/>
    <property type="match status" value="1"/>
</dbReference>
<organism evidence="3 4">
    <name type="scientific">Aspergillus cristatus</name>
    <name type="common">Chinese Fuzhuan brick tea-fermentation fungus</name>
    <name type="synonym">Eurotium cristatum</name>
    <dbReference type="NCBI Taxonomy" id="573508"/>
    <lineage>
        <taxon>Eukaryota</taxon>
        <taxon>Fungi</taxon>
        <taxon>Dikarya</taxon>
        <taxon>Ascomycota</taxon>
        <taxon>Pezizomycotina</taxon>
        <taxon>Eurotiomycetes</taxon>
        <taxon>Eurotiomycetidae</taxon>
        <taxon>Eurotiales</taxon>
        <taxon>Aspergillaceae</taxon>
        <taxon>Aspergillus</taxon>
        <taxon>Aspergillus subgen. Aspergillus</taxon>
    </lineage>
</organism>
<dbReference type="Pfam" id="PF03637">
    <property type="entry name" value="Mob1_phocein"/>
    <property type="match status" value="1"/>
</dbReference>
<dbReference type="STRING" id="573508.A0A1E3BA83"/>
<evidence type="ECO:0000313" key="4">
    <source>
        <dbReference type="Proteomes" id="UP000094569"/>
    </source>
</evidence>
<dbReference type="InterPro" id="IPR036703">
    <property type="entry name" value="MOB_kinase_act_sf"/>
</dbReference>
<feature type="binding site" evidence="1">
    <location>
        <position position="241"/>
    </location>
    <ligand>
        <name>Zn(2+)</name>
        <dbReference type="ChEBI" id="CHEBI:29105"/>
    </ligand>
</feature>
<feature type="region of interest" description="Disordered" evidence="2">
    <location>
        <begin position="1"/>
        <end position="69"/>
    </location>
</feature>
<feature type="compositionally biased region" description="Low complexity" evidence="2">
    <location>
        <begin position="454"/>
        <end position="463"/>
    </location>
</feature>
<dbReference type="EMBL" id="JXNT01000007">
    <property type="protein sequence ID" value="ODM17701.1"/>
    <property type="molecule type" value="Genomic_DNA"/>
</dbReference>
<feature type="binding site" evidence="1">
    <location>
        <position position="246"/>
    </location>
    <ligand>
        <name>Zn(2+)</name>
        <dbReference type="ChEBI" id="CHEBI:29105"/>
    </ligand>
</feature>
<accession>A0A1E3BA83</accession>
<feature type="binding site" evidence="1">
    <location>
        <position position="158"/>
    </location>
    <ligand>
        <name>Zn(2+)</name>
        <dbReference type="ChEBI" id="CHEBI:29105"/>
    </ligand>
</feature>
<dbReference type="SUPFAM" id="SSF101152">
    <property type="entry name" value="Mob1/phocein"/>
    <property type="match status" value="1"/>
</dbReference>
<feature type="compositionally biased region" description="Basic and acidic residues" evidence="2">
    <location>
        <begin position="401"/>
        <end position="412"/>
    </location>
</feature>
<feature type="compositionally biased region" description="Basic and acidic residues" evidence="2">
    <location>
        <begin position="294"/>
        <end position="318"/>
    </location>
</feature>
<keyword evidence="1" id="KW-0862">Zinc</keyword>
<name>A0A1E3BA83_ASPCR</name>
<reference evidence="3 4" key="1">
    <citation type="journal article" date="2016" name="BMC Genomics">
        <title>Comparative genomic and transcriptomic analyses of the Fuzhuan brick tea-fermentation fungus Aspergillus cristatus.</title>
        <authorList>
            <person name="Ge Y."/>
            <person name="Wang Y."/>
            <person name="Liu Y."/>
            <person name="Tan Y."/>
            <person name="Ren X."/>
            <person name="Zhang X."/>
            <person name="Hyde K.D."/>
            <person name="Liu Y."/>
            <person name="Liu Z."/>
        </authorList>
    </citation>
    <scope>NUCLEOTIDE SEQUENCE [LARGE SCALE GENOMIC DNA]</scope>
    <source>
        <strain evidence="3 4">GZAAS20.1005</strain>
    </source>
</reference>
<feature type="region of interest" description="Disordered" evidence="2">
    <location>
        <begin position="283"/>
        <end position="521"/>
    </location>
</feature>
<dbReference type="PANTHER" id="PTHR22599">
    <property type="entry name" value="MPS ONE BINDER KINASE ACTIVATOR-LIKE MOB"/>
    <property type="match status" value="1"/>
</dbReference>
<sequence length="521" mass="57615">MATAGVQSSTSPRLPSPPPLTEVQIGSPSVGDESSDQDAEQSLGYTPDNHNDEASATRRVRPGSKAIDMAAGPPLIPLAQEQLDSPFQLQEHLKALHNHYTRPEGSETVIPIHRDIAIQLAEPPEGVDRALWLYELCRFLTMKVNNLIVAFFAENPPCSVQTCPEMQASEWQYLCAVHDPPKTCCAIDYCCHTLDWATNILTSPKHFPSRLTLGSEASGGPQASMRHLINIFRRVYRIFAHAWYKHREVFWQVEGNEGLYIFFKTVCDVYHLMPEDSYTVPAEAEGVEPPAETPAEKRAEGLRVTILRKEDEGAKDGDAGATARRHKHSPSTGSRVATIAESAEDNEDSKAGLLEVKEDAAPENETEEEGEETTIALEAPLEVTEQPNGDNIVIQEQEVNEEPKPEEPRLEEPETTQPEEESHPQSTEEQAEPSQPEEPQTEPETSKPEEESEPAPATEEPSSEPAPEPTPEAAPEPAAEPESKPETKQETETEEKKEQPAEQDKETKSETEPEPEPAKET</sequence>
<keyword evidence="4" id="KW-1185">Reference proteome</keyword>
<dbReference type="VEuPathDB" id="FungiDB:SI65_06489"/>
<comment type="caution">
    <text evidence="3">The sequence shown here is derived from an EMBL/GenBank/DDBJ whole genome shotgun (WGS) entry which is preliminary data.</text>
</comment>
<evidence type="ECO:0000256" key="2">
    <source>
        <dbReference type="SAM" id="MobiDB-lite"/>
    </source>
</evidence>
<proteinExistence type="predicted"/>
<gene>
    <name evidence="3" type="ORF">SI65_06489</name>
</gene>
<dbReference type="InterPro" id="IPR005301">
    <property type="entry name" value="MOB_kinase_act_fam"/>
</dbReference>
<dbReference type="OrthoDB" id="10262609at2759"/>
<dbReference type="Proteomes" id="UP000094569">
    <property type="component" value="Unassembled WGS sequence"/>
</dbReference>
<feature type="compositionally biased region" description="Acidic residues" evidence="2">
    <location>
        <begin position="361"/>
        <end position="372"/>
    </location>
</feature>
<evidence type="ECO:0000313" key="3">
    <source>
        <dbReference type="EMBL" id="ODM17701.1"/>
    </source>
</evidence>
<feature type="binding site" evidence="1">
    <location>
        <position position="163"/>
    </location>
    <ligand>
        <name>Zn(2+)</name>
        <dbReference type="ChEBI" id="CHEBI:29105"/>
    </ligand>
</feature>
<feature type="compositionally biased region" description="Pro residues" evidence="2">
    <location>
        <begin position="464"/>
        <end position="474"/>
    </location>
</feature>
<dbReference type="AlphaFoldDB" id="A0A1E3BA83"/>
<feature type="compositionally biased region" description="Low complexity" evidence="2">
    <location>
        <begin position="424"/>
        <end position="438"/>
    </location>
</feature>
<evidence type="ECO:0000256" key="1">
    <source>
        <dbReference type="PIRSR" id="PIRSR605301-1"/>
    </source>
</evidence>